<dbReference type="GO" id="GO:0016020">
    <property type="term" value="C:membrane"/>
    <property type="evidence" value="ECO:0007669"/>
    <property type="project" value="UniProtKB-SubCell"/>
</dbReference>
<keyword evidence="5" id="KW-0325">Glycoprotein</keyword>
<evidence type="ECO:0000256" key="4">
    <source>
        <dbReference type="ARBA" id="ARBA00023136"/>
    </source>
</evidence>
<name>A0A078JHX8_BRANA</name>
<dbReference type="EMBL" id="LK035172">
    <property type="protein sequence ID" value="CDY66259.1"/>
    <property type="molecule type" value="Genomic_DNA"/>
</dbReference>
<evidence type="ECO:0000256" key="1">
    <source>
        <dbReference type="ARBA" id="ARBA00004606"/>
    </source>
</evidence>
<proteinExistence type="predicted"/>
<dbReference type="OMA" id="SANIHNT"/>
<dbReference type="PANTHER" id="PTHR31042:SF94">
    <property type="entry name" value="GLYCOSYL TRANSFERASE CAP10 DOMAIN-CONTAINING PROTEIN"/>
    <property type="match status" value="1"/>
</dbReference>
<dbReference type="AlphaFoldDB" id="A0A078JHX8"/>
<keyword evidence="7" id="KW-1185">Reference proteome</keyword>
<dbReference type="Gramene" id="CDY66259">
    <property type="protein sequence ID" value="CDY66259"/>
    <property type="gene ID" value="GSBRNA2T00052391001"/>
</dbReference>
<evidence type="ECO:0000256" key="2">
    <source>
        <dbReference type="ARBA" id="ARBA00022676"/>
    </source>
</evidence>
<dbReference type="PaxDb" id="3708-A0A078JHX8"/>
<dbReference type="STRING" id="3708.A0A078JHX8"/>
<evidence type="ECO:0000256" key="3">
    <source>
        <dbReference type="ARBA" id="ARBA00022679"/>
    </source>
</evidence>
<evidence type="ECO:0000313" key="7">
    <source>
        <dbReference type="Proteomes" id="UP000028999"/>
    </source>
</evidence>
<reference evidence="6 7" key="1">
    <citation type="journal article" date="2014" name="Science">
        <title>Plant genetics. Early allopolyploid evolution in the post-Neolithic Brassica napus oilseed genome.</title>
        <authorList>
            <person name="Chalhoub B."/>
            <person name="Denoeud F."/>
            <person name="Liu S."/>
            <person name="Parkin I.A."/>
            <person name="Tang H."/>
            <person name="Wang X."/>
            <person name="Chiquet J."/>
            <person name="Belcram H."/>
            <person name="Tong C."/>
            <person name="Samans B."/>
            <person name="Correa M."/>
            <person name="Da Silva C."/>
            <person name="Just J."/>
            <person name="Falentin C."/>
            <person name="Koh C.S."/>
            <person name="Le Clainche I."/>
            <person name="Bernard M."/>
            <person name="Bento P."/>
            <person name="Noel B."/>
            <person name="Labadie K."/>
            <person name="Alberti A."/>
            <person name="Charles M."/>
            <person name="Arnaud D."/>
            <person name="Guo H."/>
            <person name="Daviaud C."/>
            <person name="Alamery S."/>
            <person name="Jabbari K."/>
            <person name="Zhao M."/>
            <person name="Edger P.P."/>
            <person name="Chelaifa H."/>
            <person name="Tack D."/>
            <person name="Lassalle G."/>
            <person name="Mestiri I."/>
            <person name="Schnel N."/>
            <person name="Le Paslier M.C."/>
            <person name="Fan G."/>
            <person name="Renault V."/>
            <person name="Bayer P.E."/>
            <person name="Golicz A.A."/>
            <person name="Manoli S."/>
            <person name="Lee T.H."/>
            <person name="Thi V.H."/>
            <person name="Chalabi S."/>
            <person name="Hu Q."/>
            <person name="Fan C."/>
            <person name="Tollenaere R."/>
            <person name="Lu Y."/>
            <person name="Battail C."/>
            <person name="Shen J."/>
            <person name="Sidebottom C.H."/>
            <person name="Wang X."/>
            <person name="Canaguier A."/>
            <person name="Chauveau A."/>
            <person name="Berard A."/>
            <person name="Deniot G."/>
            <person name="Guan M."/>
            <person name="Liu Z."/>
            <person name="Sun F."/>
            <person name="Lim Y.P."/>
            <person name="Lyons E."/>
            <person name="Town C.D."/>
            <person name="Bancroft I."/>
            <person name="Wang X."/>
            <person name="Meng J."/>
            <person name="Ma J."/>
            <person name="Pires J.C."/>
            <person name="King G.J."/>
            <person name="Brunel D."/>
            <person name="Delourme R."/>
            <person name="Renard M."/>
            <person name="Aury J.M."/>
            <person name="Adams K.L."/>
            <person name="Batley J."/>
            <person name="Snowdon R.J."/>
            <person name="Tost J."/>
            <person name="Edwards D."/>
            <person name="Zhou Y."/>
            <person name="Hua W."/>
            <person name="Sharpe A.G."/>
            <person name="Paterson A.H."/>
            <person name="Guan C."/>
            <person name="Wincker P."/>
        </authorList>
    </citation>
    <scope>NUCLEOTIDE SEQUENCE [LARGE SCALE GENOMIC DNA]</scope>
    <source>
        <strain evidence="7">cv. Darmor-bzh</strain>
    </source>
</reference>
<dbReference type="InterPro" id="IPR003406">
    <property type="entry name" value="Glyco_trans_14"/>
</dbReference>
<sequence length="430" mass="50042">MFYQKKEKKQEVDVAVLLINDTSANIHNTIDNSNPDGLRAPLSGRTPKSKWGFKQKKSYYSNGADQANFSVYVHSQPDFVFNEETTRSHYFYNRQLNNSINVIWGEYSMIQAERLLLSTALDDHSNQRFILLSDSCAPLYDFGYIYKYLISSPRSFVDSFINTKERRYSMNMSSVIPEEKWRKGSQWISVIRSHAELIVNDGIVFSAFEKFCKMRGLESEMEPRTLTCAPLYDFGYIYKYLISSPRSFVDSFINTKERRYSMNMSSVIPEEKWRKGSQWISVIRSHAELIVNDGIVFSAFEKFCKKAPPFGSQEAQLSQNLRNCIPDEHYIQTLLTMRGLESEMEPRTLTYTVWDVSGSKHGAKSWHPVTFTYENSGPEDLQEIKSINHVNYESESRTDWCKADSKPVPCFLFARKFTKEAAMRWNSRYQ</sequence>
<evidence type="ECO:0000313" key="6">
    <source>
        <dbReference type="EMBL" id="CDY66259.1"/>
    </source>
</evidence>
<evidence type="ECO:0000256" key="5">
    <source>
        <dbReference type="ARBA" id="ARBA00023180"/>
    </source>
</evidence>
<dbReference type="GO" id="GO:0016757">
    <property type="term" value="F:glycosyltransferase activity"/>
    <property type="evidence" value="ECO:0007669"/>
    <property type="project" value="UniProtKB-KW"/>
</dbReference>
<organism evidence="6 7">
    <name type="scientific">Brassica napus</name>
    <name type="common">Rape</name>
    <dbReference type="NCBI Taxonomy" id="3708"/>
    <lineage>
        <taxon>Eukaryota</taxon>
        <taxon>Viridiplantae</taxon>
        <taxon>Streptophyta</taxon>
        <taxon>Embryophyta</taxon>
        <taxon>Tracheophyta</taxon>
        <taxon>Spermatophyta</taxon>
        <taxon>Magnoliopsida</taxon>
        <taxon>eudicotyledons</taxon>
        <taxon>Gunneridae</taxon>
        <taxon>Pentapetalae</taxon>
        <taxon>rosids</taxon>
        <taxon>malvids</taxon>
        <taxon>Brassicales</taxon>
        <taxon>Brassicaceae</taxon>
        <taxon>Brassiceae</taxon>
        <taxon>Brassica</taxon>
    </lineage>
</organism>
<protein>
    <submittedName>
        <fullName evidence="6">BnaAnng21940D protein</fullName>
    </submittedName>
</protein>
<dbReference type="Pfam" id="PF02485">
    <property type="entry name" value="Branch"/>
    <property type="match status" value="2"/>
</dbReference>
<gene>
    <name evidence="6" type="primary">BnaAnng21940D</name>
    <name evidence="6" type="ORF">GSBRNA2T00052391001</name>
</gene>
<keyword evidence="2" id="KW-0328">Glycosyltransferase</keyword>
<keyword evidence="4" id="KW-0472">Membrane</keyword>
<keyword evidence="3" id="KW-0808">Transferase</keyword>
<dbReference type="Proteomes" id="UP000028999">
    <property type="component" value="Unassembled WGS sequence"/>
</dbReference>
<accession>A0A078JHX8</accession>
<comment type="subcellular location">
    <subcellularLocation>
        <location evidence="1">Membrane</location>
        <topology evidence="1">Single-pass type II membrane protein</topology>
    </subcellularLocation>
</comment>
<dbReference type="InterPro" id="IPR044174">
    <property type="entry name" value="BC10-like"/>
</dbReference>
<dbReference type="PANTHER" id="PTHR31042">
    <property type="entry name" value="CORE-2/I-BRANCHING BETA-1,6-N-ACETYLGLUCOSAMINYLTRANSFERASE FAMILY PROTEIN-RELATED"/>
    <property type="match status" value="1"/>
</dbReference>